<evidence type="ECO:0000313" key="2">
    <source>
        <dbReference type="EMBL" id="SFT39397.1"/>
    </source>
</evidence>
<name>A0A1I6XMT9_9BURK</name>
<keyword evidence="4" id="KW-1185">Reference proteome</keyword>
<dbReference type="Proteomes" id="UP000198844">
    <property type="component" value="Unassembled WGS sequence"/>
</dbReference>
<dbReference type="OrthoDB" id="9006201at2"/>
<proteinExistence type="predicted"/>
<reference evidence="2 3" key="1">
    <citation type="submission" date="2016-10" db="EMBL/GenBank/DDBJ databases">
        <authorList>
            <person name="de Groot N.N."/>
        </authorList>
    </citation>
    <scope>NUCLEOTIDE SEQUENCE [LARGE SCALE GENOMIC DNA]</scope>
    <source>
        <strain evidence="2 3">LMG 27731</strain>
    </source>
</reference>
<dbReference type="EMBL" id="CAJNAU010000007">
    <property type="protein sequence ID" value="CAE6718788.1"/>
    <property type="molecule type" value="Genomic_DNA"/>
</dbReference>
<dbReference type="AlphaFoldDB" id="A0A1I6XMT9"/>
<evidence type="ECO:0000313" key="1">
    <source>
        <dbReference type="EMBL" id="CAE6718788.1"/>
    </source>
</evidence>
<reference evidence="1 4" key="2">
    <citation type="submission" date="2021-02" db="EMBL/GenBank/DDBJ databases">
        <authorList>
            <person name="Vanwijnsberghe S."/>
        </authorList>
    </citation>
    <scope>NUCLEOTIDE SEQUENCE [LARGE SCALE GENOMIC DNA]</scope>
    <source>
        <strain evidence="1 4">R-69658</strain>
    </source>
</reference>
<sequence length="112" mass="11808">MPADSGLAYDPQGQTPGSLLTLVGYLELSLDEGECVVMMRQGTDVFAVYIGDPADEDNPLTGHGTIAAGVANEILELTHAGLNRITVGDQTYRFVRSFTHIADVGAVIFAPA</sequence>
<dbReference type="RefSeq" id="WP_093632747.1">
    <property type="nucleotide sequence ID" value="NZ_CAJNAU010000007.1"/>
</dbReference>
<dbReference type="EMBL" id="FPBH01000001">
    <property type="protein sequence ID" value="SFT39397.1"/>
    <property type="molecule type" value="Genomic_DNA"/>
</dbReference>
<accession>A0A1I6XMT9</accession>
<gene>
    <name evidence="1" type="ORF">R69658_01265</name>
    <name evidence="2" type="ORF">SAMN05192563_100152</name>
</gene>
<dbReference type="Proteomes" id="UP000674425">
    <property type="component" value="Unassembled WGS sequence"/>
</dbReference>
<evidence type="ECO:0000313" key="3">
    <source>
        <dbReference type="Proteomes" id="UP000198844"/>
    </source>
</evidence>
<organism evidence="2 3">
    <name type="scientific">Paraburkholderia aspalathi</name>
    <dbReference type="NCBI Taxonomy" id="1324617"/>
    <lineage>
        <taxon>Bacteria</taxon>
        <taxon>Pseudomonadati</taxon>
        <taxon>Pseudomonadota</taxon>
        <taxon>Betaproteobacteria</taxon>
        <taxon>Burkholderiales</taxon>
        <taxon>Burkholderiaceae</taxon>
        <taxon>Paraburkholderia</taxon>
    </lineage>
</organism>
<evidence type="ECO:0000313" key="4">
    <source>
        <dbReference type="Proteomes" id="UP000674425"/>
    </source>
</evidence>
<protein>
    <submittedName>
        <fullName evidence="2">Uncharacterized protein</fullName>
    </submittedName>
</protein>